<evidence type="ECO:0000313" key="3">
    <source>
        <dbReference type="Proteomes" id="UP000515312"/>
    </source>
</evidence>
<reference evidence="2 3" key="1">
    <citation type="submission" date="2020-08" db="EMBL/GenBank/DDBJ databases">
        <title>Edaphobacter telluris sp. nov. and Acidobacterium dinghuensis sp. nov., two acidobacteria isolated from forest soil.</title>
        <authorList>
            <person name="Fu J."/>
            <person name="Qiu L."/>
        </authorList>
    </citation>
    <scope>NUCLEOTIDE SEQUENCE [LARGE SCALE GENOMIC DNA]</scope>
    <source>
        <strain evidence="2">4Y35</strain>
    </source>
</reference>
<feature type="signal peptide" evidence="1">
    <location>
        <begin position="1"/>
        <end position="20"/>
    </location>
</feature>
<organism evidence="2 3">
    <name type="scientific">Alloacidobacterium dinghuense</name>
    <dbReference type="NCBI Taxonomy" id="2763107"/>
    <lineage>
        <taxon>Bacteria</taxon>
        <taxon>Pseudomonadati</taxon>
        <taxon>Acidobacteriota</taxon>
        <taxon>Terriglobia</taxon>
        <taxon>Terriglobales</taxon>
        <taxon>Acidobacteriaceae</taxon>
        <taxon>Alloacidobacterium</taxon>
    </lineage>
</organism>
<dbReference type="Proteomes" id="UP000515312">
    <property type="component" value="Chromosome"/>
</dbReference>
<keyword evidence="1" id="KW-0732">Signal</keyword>
<keyword evidence="3" id="KW-1185">Reference proteome</keyword>
<dbReference type="AlphaFoldDB" id="A0A7G8BGV6"/>
<gene>
    <name evidence="2" type="ORF">H7849_22465</name>
</gene>
<evidence type="ECO:0000256" key="1">
    <source>
        <dbReference type="SAM" id="SignalP"/>
    </source>
</evidence>
<dbReference type="EMBL" id="CP060394">
    <property type="protein sequence ID" value="QNI31776.1"/>
    <property type="molecule type" value="Genomic_DNA"/>
</dbReference>
<feature type="chain" id="PRO_5028991829" evidence="1">
    <location>
        <begin position="21"/>
        <end position="212"/>
    </location>
</feature>
<protein>
    <submittedName>
        <fullName evidence="2">Uncharacterized protein</fullName>
    </submittedName>
</protein>
<dbReference type="KEGG" id="adin:H7849_22465"/>
<sequence>MIQRALTVAAVAILAGSLSARPQGDSAVHLTARQQDVYAIYSMLMPGAVLTNLGSSQNQRWAIADTTVNDQDLNPALAPEAALKAPNDHPQRFHDAVLDYEQRRGQRQTVLHAFHLDRSYALLTPEDIQEFRAARTAAAPDSASQQKYSGYPGINYFSDVYFNPHRNAALVYQLAWCGNFCSQGEWVYLEKHDGHWVRRSGQAAIASGAKPF</sequence>
<evidence type="ECO:0000313" key="2">
    <source>
        <dbReference type="EMBL" id="QNI31776.1"/>
    </source>
</evidence>
<proteinExistence type="predicted"/>
<accession>A0A7G8BGV6</accession>
<name>A0A7G8BGV6_9BACT</name>
<dbReference type="RefSeq" id="WP_186742704.1">
    <property type="nucleotide sequence ID" value="NZ_CP060394.1"/>
</dbReference>